<reference evidence="1 2" key="1">
    <citation type="submission" date="2023-11" db="EMBL/GenBank/DDBJ databases">
        <title>Halocaridina rubra genome assembly.</title>
        <authorList>
            <person name="Smith C."/>
        </authorList>
    </citation>
    <scope>NUCLEOTIDE SEQUENCE [LARGE SCALE GENOMIC DNA]</scope>
    <source>
        <strain evidence="1">EP-1</strain>
        <tissue evidence="1">Whole</tissue>
    </source>
</reference>
<keyword evidence="2" id="KW-1185">Reference proteome</keyword>
<organism evidence="1 2">
    <name type="scientific">Halocaridina rubra</name>
    <name type="common">Hawaiian red shrimp</name>
    <dbReference type="NCBI Taxonomy" id="373956"/>
    <lineage>
        <taxon>Eukaryota</taxon>
        <taxon>Metazoa</taxon>
        <taxon>Ecdysozoa</taxon>
        <taxon>Arthropoda</taxon>
        <taxon>Crustacea</taxon>
        <taxon>Multicrustacea</taxon>
        <taxon>Malacostraca</taxon>
        <taxon>Eumalacostraca</taxon>
        <taxon>Eucarida</taxon>
        <taxon>Decapoda</taxon>
        <taxon>Pleocyemata</taxon>
        <taxon>Caridea</taxon>
        <taxon>Atyoidea</taxon>
        <taxon>Atyidae</taxon>
        <taxon>Halocaridina</taxon>
    </lineage>
</organism>
<evidence type="ECO:0000313" key="2">
    <source>
        <dbReference type="Proteomes" id="UP001381693"/>
    </source>
</evidence>
<name>A0AAN8ZWV7_HALRR</name>
<dbReference type="Proteomes" id="UP001381693">
    <property type="component" value="Unassembled WGS sequence"/>
</dbReference>
<protein>
    <submittedName>
        <fullName evidence="1">Uncharacterized protein</fullName>
    </submittedName>
</protein>
<dbReference type="EMBL" id="JAXCGZ010019209">
    <property type="protein sequence ID" value="KAK7066414.1"/>
    <property type="molecule type" value="Genomic_DNA"/>
</dbReference>
<evidence type="ECO:0000313" key="1">
    <source>
        <dbReference type="EMBL" id="KAK7066414.1"/>
    </source>
</evidence>
<proteinExistence type="predicted"/>
<gene>
    <name evidence="1" type="ORF">SK128_026225</name>
</gene>
<accession>A0AAN8ZWV7</accession>
<comment type="caution">
    <text evidence="1">The sequence shown here is derived from an EMBL/GenBank/DDBJ whole genome shotgun (WGS) entry which is preliminary data.</text>
</comment>
<sequence length="144" mass="16738">MIELYRLRQNTRQINYKNNWWVHTRTKTLIQELNLRMRCSYKGSSHEQKKKYTALDDSAYLYLQRVGSWFPALHDGTHRMGGRSIGSCVCFTLVTASPLRDSGRSQAFTDGNPYPPPPPGIFYFSRSSTLSSRNNQMEKLNRIQ</sequence>
<dbReference type="AlphaFoldDB" id="A0AAN8ZWV7"/>